<dbReference type="RefSeq" id="WP_145270913.1">
    <property type="nucleotide sequence ID" value="NZ_CP036272.1"/>
</dbReference>
<sequence length="69" mass="7551" precursor="true">MENKINVSVPAVPRVSSSNRVRIGPMASKPKEPSVRLIRDGQRIESIVVSCACGQEITLHCEYPNVESS</sequence>
<dbReference type="EMBL" id="CP036272">
    <property type="protein sequence ID" value="QDT59199.1"/>
    <property type="molecule type" value="Genomic_DNA"/>
</dbReference>
<name>A0A517SSU5_9BACT</name>
<protein>
    <submittedName>
        <fullName evidence="1">Uncharacterized protein</fullName>
    </submittedName>
</protein>
<accession>A0A517SSU5</accession>
<evidence type="ECO:0000313" key="1">
    <source>
        <dbReference type="EMBL" id="QDT59199.1"/>
    </source>
</evidence>
<organism evidence="1 2">
    <name type="scientific">Stieleria bergensis</name>
    <dbReference type="NCBI Taxonomy" id="2528025"/>
    <lineage>
        <taxon>Bacteria</taxon>
        <taxon>Pseudomonadati</taxon>
        <taxon>Planctomycetota</taxon>
        <taxon>Planctomycetia</taxon>
        <taxon>Pirellulales</taxon>
        <taxon>Pirellulaceae</taxon>
        <taxon>Stieleria</taxon>
    </lineage>
</organism>
<dbReference type="Proteomes" id="UP000315003">
    <property type="component" value="Chromosome"/>
</dbReference>
<keyword evidence="2" id="KW-1185">Reference proteome</keyword>
<dbReference type="AlphaFoldDB" id="A0A517SSU5"/>
<proteinExistence type="predicted"/>
<evidence type="ECO:0000313" key="2">
    <source>
        <dbReference type="Proteomes" id="UP000315003"/>
    </source>
</evidence>
<gene>
    <name evidence="1" type="ORF">SV7mr_17060</name>
</gene>
<reference evidence="1 2" key="1">
    <citation type="submission" date="2019-02" db="EMBL/GenBank/DDBJ databases">
        <title>Deep-cultivation of Planctomycetes and their phenomic and genomic characterization uncovers novel biology.</title>
        <authorList>
            <person name="Wiegand S."/>
            <person name="Jogler M."/>
            <person name="Boedeker C."/>
            <person name="Pinto D."/>
            <person name="Vollmers J."/>
            <person name="Rivas-Marin E."/>
            <person name="Kohn T."/>
            <person name="Peeters S.H."/>
            <person name="Heuer A."/>
            <person name="Rast P."/>
            <person name="Oberbeckmann S."/>
            <person name="Bunk B."/>
            <person name="Jeske O."/>
            <person name="Meyerdierks A."/>
            <person name="Storesund J.E."/>
            <person name="Kallscheuer N."/>
            <person name="Luecker S."/>
            <person name="Lage O.M."/>
            <person name="Pohl T."/>
            <person name="Merkel B.J."/>
            <person name="Hornburger P."/>
            <person name="Mueller R.-W."/>
            <person name="Bruemmer F."/>
            <person name="Labrenz M."/>
            <person name="Spormann A.M."/>
            <person name="Op den Camp H."/>
            <person name="Overmann J."/>
            <person name="Amann R."/>
            <person name="Jetten M.S.M."/>
            <person name="Mascher T."/>
            <person name="Medema M.H."/>
            <person name="Devos D.P."/>
            <person name="Kaster A.-K."/>
            <person name="Ovreas L."/>
            <person name="Rohde M."/>
            <person name="Galperin M.Y."/>
            <person name="Jogler C."/>
        </authorList>
    </citation>
    <scope>NUCLEOTIDE SEQUENCE [LARGE SCALE GENOMIC DNA]</scope>
    <source>
        <strain evidence="1 2">SV_7m_r</strain>
    </source>
</reference>
<dbReference type="OrthoDB" id="282104at2"/>